<dbReference type="InterPro" id="IPR043555">
    <property type="entry name" value="SRPX-like"/>
</dbReference>
<keyword evidence="5" id="KW-1133">Transmembrane helix</keyword>
<feature type="compositionally biased region" description="Pro residues" evidence="4">
    <location>
        <begin position="51"/>
        <end position="63"/>
    </location>
</feature>
<proteinExistence type="predicted"/>
<name>A0A1S3HLS2_LINAN</name>
<evidence type="ECO:0000259" key="7">
    <source>
        <dbReference type="PROSITE" id="PS50923"/>
    </source>
</evidence>
<keyword evidence="2 3" id="KW-1015">Disulfide bond</keyword>
<comment type="caution">
    <text evidence="3">Lacks conserved residue(s) required for the propagation of feature annotation.</text>
</comment>
<dbReference type="Pfam" id="PF00084">
    <property type="entry name" value="Sushi"/>
    <property type="match status" value="1"/>
</dbReference>
<dbReference type="KEGG" id="lak:106155925"/>
<keyword evidence="5" id="KW-0812">Transmembrane</keyword>
<feature type="domain" description="HYR" evidence="6">
    <location>
        <begin position="57"/>
        <end position="140"/>
    </location>
</feature>
<evidence type="ECO:0000256" key="3">
    <source>
        <dbReference type="PROSITE-ProRule" id="PRU00302"/>
    </source>
</evidence>
<gene>
    <name evidence="9" type="primary">LOC106155925</name>
</gene>
<feature type="region of interest" description="Disordered" evidence="4">
    <location>
        <begin position="45"/>
        <end position="66"/>
    </location>
</feature>
<evidence type="ECO:0000256" key="4">
    <source>
        <dbReference type="SAM" id="MobiDB-lite"/>
    </source>
</evidence>
<dbReference type="Proteomes" id="UP000085678">
    <property type="component" value="Unplaced"/>
</dbReference>
<feature type="disulfide bond" evidence="3">
    <location>
        <begin position="173"/>
        <end position="200"/>
    </location>
</feature>
<evidence type="ECO:0000256" key="1">
    <source>
        <dbReference type="ARBA" id="ARBA00022737"/>
    </source>
</evidence>
<evidence type="ECO:0000313" key="9">
    <source>
        <dbReference type="RefSeq" id="XP_013386421.1"/>
    </source>
</evidence>
<dbReference type="SUPFAM" id="SSF57535">
    <property type="entry name" value="Complement control module/SCR domain"/>
    <property type="match status" value="1"/>
</dbReference>
<dbReference type="OrthoDB" id="6059832at2759"/>
<evidence type="ECO:0000256" key="5">
    <source>
        <dbReference type="SAM" id="Phobius"/>
    </source>
</evidence>
<dbReference type="SMART" id="SM00032">
    <property type="entry name" value="CCP"/>
    <property type="match status" value="2"/>
</dbReference>
<keyword evidence="1" id="KW-0677">Repeat</keyword>
<dbReference type="CDD" id="cd00033">
    <property type="entry name" value="CCP"/>
    <property type="match status" value="1"/>
</dbReference>
<dbReference type="AlphaFoldDB" id="A0A1S3HLS2"/>
<sequence length="296" mass="32100">MAFYSNLDFVSKLKMKYSAANVVAVVLLSGTISLISCCQRGRVTRVRAPPKPRPPPPPAPPPLTIKNCPPSRTVFTSLGKLSARVPPNPPVYDSFNQLAVQTSGPNLNDLLPPGKHQITYRATDKYGREAICRQSITVEIARCSGLPGVPANGSISCDPKLQTLAGTQCFYSCDNYFQMAGDAQTRCLSDGTWSSLMPKCKKKCEDPIMQGQNGTIVCSGFPIRICLVVCHKGYELSENLSRGGGYIYCSADVGEWSHNAQDGCVKSSFLLESITSPMADPQHHIEQTIKILKLGT</sequence>
<evidence type="ECO:0000313" key="8">
    <source>
        <dbReference type="Proteomes" id="UP000085678"/>
    </source>
</evidence>
<dbReference type="Gene3D" id="2.10.70.10">
    <property type="entry name" value="Complement Module, domain 1"/>
    <property type="match status" value="1"/>
</dbReference>
<dbReference type="InterPro" id="IPR035976">
    <property type="entry name" value="Sushi/SCR/CCP_sf"/>
</dbReference>
<dbReference type="PANTHER" id="PTHR46343">
    <property type="entry name" value="HYR DOMAIN-CONTAINING PROTEIN"/>
    <property type="match status" value="1"/>
</dbReference>
<feature type="transmembrane region" description="Helical" evidence="5">
    <location>
        <begin position="20"/>
        <end position="38"/>
    </location>
</feature>
<protein>
    <submittedName>
        <fullName evidence="9">Uncharacterized protein LOC106155925 isoform X1</fullName>
    </submittedName>
</protein>
<dbReference type="PROSITE" id="PS50825">
    <property type="entry name" value="HYR"/>
    <property type="match status" value="1"/>
</dbReference>
<dbReference type="PROSITE" id="PS50923">
    <property type="entry name" value="SUSHI"/>
    <property type="match status" value="1"/>
</dbReference>
<keyword evidence="8" id="KW-1185">Reference proteome</keyword>
<reference evidence="9" key="1">
    <citation type="submission" date="2025-08" db="UniProtKB">
        <authorList>
            <consortium name="RefSeq"/>
        </authorList>
    </citation>
    <scope>IDENTIFICATION</scope>
    <source>
        <tissue evidence="9">Gonads</tissue>
    </source>
</reference>
<feature type="domain" description="Sushi" evidence="7">
    <location>
        <begin position="141"/>
        <end position="202"/>
    </location>
</feature>
<evidence type="ECO:0000259" key="6">
    <source>
        <dbReference type="PROSITE" id="PS50825"/>
    </source>
</evidence>
<dbReference type="PANTHER" id="PTHR46343:SF2">
    <property type="entry name" value="SUSHI_VON WILLEBRAND FACTOR TYPE A_EGF_PENTRAXIN DOMAIN-CONTAINING 1"/>
    <property type="match status" value="1"/>
</dbReference>
<dbReference type="GeneID" id="106155925"/>
<dbReference type="Pfam" id="PF02494">
    <property type="entry name" value="HYR"/>
    <property type="match status" value="1"/>
</dbReference>
<organism evidence="8 9">
    <name type="scientific">Lingula anatina</name>
    <name type="common">Brachiopod</name>
    <name type="synonym">Lingula unguis</name>
    <dbReference type="NCBI Taxonomy" id="7574"/>
    <lineage>
        <taxon>Eukaryota</taxon>
        <taxon>Metazoa</taxon>
        <taxon>Spiralia</taxon>
        <taxon>Lophotrochozoa</taxon>
        <taxon>Brachiopoda</taxon>
        <taxon>Linguliformea</taxon>
        <taxon>Lingulata</taxon>
        <taxon>Lingulida</taxon>
        <taxon>Linguloidea</taxon>
        <taxon>Lingulidae</taxon>
        <taxon>Lingula</taxon>
    </lineage>
</organism>
<keyword evidence="3" id="KW-0768">Sushi</keyword>
<dbReference type="RefSeq" id="XP_013386421.1">
    <property type="nucleotide sequence ID" value="XM_013530967.2"/>
</dbReference>
<evidence type="ECO:0000256" key="2">
    <source>
        <dbReference type="ARBA" id="ARBA00023157"/>
    </source>
</evidence>
<dbReference type="InParanoid" id="A0A1S3HLS2"/>
<accession>A0A1S3HLS2</accession>
<keyword evidence="5" id="KW-0472">Membrane</keyword>
<dbReference type="InterPro" id="IPR003410">
    <property type="entry name" value="HYR_dom"/>
</dbReference>
<dbReference type="InterPro" id="IPR000436">
    <property type="entry name" value="Sushi_SCR_CCP_dom"/>
</dbReference>